<dbReference type="STRING" id="1227496.C489_05253"/>
<dbReference type="Proteomes" id="UP000011632">
    <property type="component" value="Unassembled WGS sequence"/>
</dbReference>
<keyword evidence="2" id="KW-1185">Reference proteome</keyword>
<accession>L9Y5J3</accession>
<dbReference type="PATRIC" id="fig|1227496.3.peg.1058"/>
<name>L9Y5J3_9EURY</name>
<protein>
    <submittedName>
        <fullName evidence="1">Uncharacterized protein</fullName>
    </submittedName>
</protein>
<dbReference type="EMBL" id="AOID01000016">
    <property type="protein sequence ID" value="ELY69334.1"/>
    <property type="molecule type" value="Genomic_DNA"/>
</dbReference>
<proteinExistence type="predicted"/>
<dbReference type="RefSeq" id="WP_006430104.1">
    <property type="nucleotide sequence ID" value="NZ_AOID01000016.1"/>
</dbReference>
<reference evidence="1 2" key="1">
    <citation type="journal article" date="2014" name="PLoS Genet.">
        <title>Phylogenetically driven sequencing of extremely halophilic archaea reveals strategies for static and dynamic osmo-response.</title>
        <authorList>
            <person name="Becker E.A."/>
            <person name="Seitzer P.M."/>
            <person name="Tritt A."/>
            <person name="Larsen D."/>
            <person name="Krusor M."/>
            <person name="Yao A.I."/>
            <person name="Wu D."/>
            <person name="Madern D."/>
            <person name="Eisen J.A."/>
            <person name="Darling A.E."/>
            <person name="Facciotti M.T."/>
        </authorList>
    </citation>
    <scope>NUCLEOTIDE SEQUENCE [LARGE SCALE GENOMIC DNA]</scope>
    <source>
        <strain evidence="1 2">JCM 10478</strain>
    </source>
</reference>
<evidence type="ECO:0000313" key="2">
    <source>
        <dbReference type="Proteomes" id="UP000011632"/>
    </source>
</evidence>
<evidence type="ECO:0000313" key="1">
    <source>
        <dbReference type="EMBL" id="ELY69334.1"/>
    </source>
</evidence>
<sequence length="92" mass="8988">MAAFSFIPKVGKNLPTGSLKTLGTKIGSALKGSKGGTAAIGAGGGYAYNDITDQLGIQTGQGKVDLLVYGGLAIGAVVAFGQLFDIQIGGGG</sequence>
<comment type="caution">
    <text evidence="1">The sequence shown here is derived from an EMBL/GenBank/DDBJ whole genome shotgun (WGS) entry which is preliminary data.</text>
</comment>
<organism evidence="1 2">
    <name type="scientific">Natrinema versiforme JCM 10478</name>
    <dbReference type="NCBI Taxonomy" id="1227496"/>
    <lineage>
        <taxon>Archaea</taxon>
        <taxon>Methanobacteriati</taxon>
        <taxon>Methanobacteriota</taxon>
        <taxon>Stenosarchaea group</taxon>
        <taxon>Halobacteria</taxon>
        <taxon>Halobacteriales</taxon>
        <taxon>Natrialbaceae</taxon>
        <taxon>Natrinema</taxon>
    </lineage>
</organism>
<gene>
    <name evidence="1" type="ORF">C489_05253</name>
</gene>
<dbReference type="AlphaFoldDB" id="L9Y5J3"/>